<protein>
    <recommendedName>
        <fullName evidence="3">KaiC-like domain-containing protein</fullName>
    </recommendedName>
</protein>
<dbReference type="InterPro" id="IPR027417">
    <property type="entry name" value="P-loop_NTPase"/>
</dbReference>
<dbReference type="RefSeq" id="WP_010884417.1">
    <property type="nucleotide sequence ID" value="NZ_DUJN01000004.1"/>
</dbReference>
<evidence type="ECO:0008006" key="3">
    <source>
        <dbReference type="Google" id="ProtNLM"/>
    </source>
</evidence>
<name>A0A832W7P6_PYRHR</name>
<gene>
    <name evidence="1" type="ORF">HA331_04975</name>
</gene>
<accession>A0A832W7P6</accession>
<dbReference type="GeneID" id="1444204"/>
<dbReference type="EMBL" id="DUJN01000004">
    <property type="protein sequence ID" value="HII61098.1"/>
    <property type="molecule type" value="Genomic_DNA"/>
</dbReference>
<dbReference type="OMA" id="CKLFSNP"/>
<evidence type="ECO:0000313" key="2">
    <source>
        <dbReference type="Proteomes" id="UP000617544"/>
    </source>
</evidence>
<organism evidence="1 2">
    <name type="scientific">Pyrococcus horikoshii</name>
    <dbReference type="NCBI Taxonomy" id="53953"/>
    <lineage>
        <taxon>Archaea</taxon>
        <taxon>Methanobacteriati</taxon>
        <taxon>Methanobacteriota</taxon>
        <taxon>Thermococci</taxon>
        <taxon>Thermococcales</taxon>
        <taxon>Thermococcaceae</taxon>
        <taxon>Pyrococcus</taxon>
    </lineage>
</organism>
<comment type="caution">
    <text evidence="1">The sequence shown here is derived from an EMBL/GenBank/DDBJ whole genome shotgun (WGS) entry which is preliminary data.</text>
</comment>
<sequence>MGIIEELVSSIPEGGILAIIQKELESEGDRFGLLVLKHLLENENNVFLFLYEPLRTFMTNMENLGINVDEYLGENLMIFDVFGSMNKIERKIKGVYKLSGYLDDVVFVSKLKEWAIKTLKTTNIANFWFFTYLSSGICKLFSNPLLTYKLIWALREEILKGYRPKTIITYSQLECPILEETVYLASDIVLETRIINGKKVGIITKGPNENLIFELFKEV</sequence>
<dbReference type="AlphaFoldDB" id="A0A832W7P6"/>
<dbReference type="Gene3D" id="3.40.50.300">
    <property type="entry name" value="P-loop containing nucleotide triphosphate hydrolases"/>
    <property type="match status" value="1"/>
</dbReference>
<dbReference type="Proteomes" id="UP000617544">
    <property type="component" value="Unassembled WGS sequence"/>
</dbReference>
<proteinExistence type="predicted"/>
<reference evidence="1" key="1">
    <citation type="journal article" date="2020" name="bioRxiv">
        <title>A rank-normalized archaeal taxonomy based on genome phylogeny resolves widespread incomplete and uneven classifications.</title>
        <authorList>
            <person name="Rinke C."/>
            <person name="Chuvochina M."/>
            <person name="Mussig A.J."/>
            <person name="Chaumeil P.-A."/>
            <person name="Waite D.W."/>
            <person name="Whitman W.B."/>
            <person name="Parks D.H."/>
            <person name="Hugenholtz P."/>
        </authorList>
    </citation>
    <scope>NUCLEOTIDE SEQUENCE</scope>
    <source>
        <strain evidence="1">UBA8834</strain>
    </source>
</reference>
<evidence type="ECO:0000313" key="1">
    <source>
        <dbReference type="EMBL" id="HII61098.1"/>
    </source>
</evidence>